<comment type="cofactor">
    <cofactor evidence="2">
        <name>[4Fe-4S] cluster</name>
        <dbReference type="ChEBI" id="CHEBI:49883"/>
    </cofactor>
</comment>
<evidence type="ECO:0000256" key="2">
    <source>
        <dbReference type="ARBA" id="ARBA00001966"/>
    </source>
</evidence>
<dbReference type="EMBL" id="AP029267">
    <property type="protein sequence ID" value="BFG03189.1"/>
    <property type="molecule type" value="Genomic_DNA"/>
</dbReference>
<organism evidence="12 13">
    <name type="scientific">Drosophila madeirensis</name>
    <name type="common">Fruit fly</name>
    <dbReference type="NCBI Taxonomy" id="30013"/>
    <lineage>
        <taxon>Eukaryota</taxon>
        <taxon>Metazoa</taxon>
        <taxon>Ecdysozoa</taxon>
        <taxon>Arthropoda</taxon>
        <taxon>Hexapoda</taxon>
        <taxon>Insecta</taxon>
        <taxon>Pterygota</taxon>
        <taxon>Neoptera</taxon>
        <taxon>Endopterygota</taxon>
        <taxon>Diptera</taxon>
        <taxon>Brachycera</taxon>
        <taxon>Muscomorpha</taxon>
        <taxon>Ephydroidea</taxon>
        <taxon>Drosophilidae</taxon>
        <taxon>Drosophila</taxon>
        <taxon>Sophophora</taxon>
    </lineage>
</organism>
<dbReference type="PANTHER" id="PTHR11780">
    <property type="entry name" value="NADH-UBIQUINONE OXIDOREDUCTASE FLAVOPROTEIN 1 NDUFV1"/>
    <property type="match status" value="1"/>
</dbReference>
<dbReference type="FunFam" id="3.40.50.11540:FF:000001">
    <property type="entry name" value="NADH dehydrogenase [ubiquinone] flavoprotein 1, mitochondrial"/>
    <property type="match status" value="1"/>
</dbReference>
<evidence type="ECO:0000313" key="13">
    <source>
        <dbReference type="Proteomes" id="UP001500889"/>
    </source>
</evidence>
<dbReference type="GO" id="GO:0006120">
    <property type="term" value="P:mitochondrial electron transport, NADH to ubiquinone"/>
    <property type="evidence" value="ECO:0007669"/>
    <property type="project" value="TreeGrafter"/>
</dbReference>
<evidence type="ECO:0000256" key="8">
    <source>
        <dbReference type="ARBA" id="ARBA00023004"/>
    </source>
</evidence>
<dbReference type="Pfam" id="PF01512">
    <property type="entry name" value="Complex1_51K"/>
    <property type="match status" value="1"/>
</dbReference>
<dbReference type="NCBIfam" id="NF010120">
    <property type="entry name" value="PRK13596.1"/>
    <property type="match status" value="1"/>
</dbReference>
<dbReference type="FunFam" id="3.10.20.600:FF:000001">
    <property type="entry name" value="NADH dehydrogenase [ubiquinone] flavoprotein 1, mitochondrial"/>
    <property type="match status" value="1"/>
</dbReference>
<dbReference type="Gene3D" id="1.20.1440.230">
    <property type="entry name" value="NADH-ubiquinone oxidoreductase 51kDa subunit, iron-sulphur binding domain"/>
    <property type="match status" value="1"/>
</dbReference>
<dbReference type="GO" id="GO:0005739">
    <property type="term" value="C:mitochondrion"/>
    <property type="evidence" value="ECO:0007669"/>
    <property type="project" value="GOC"/>
</dbReference>
<feature type="domain" description="NADH-ubiquinone oxidoreductase 51kDa subunit iron-sulphur binding" evidence="11">
    <location>
        <begin position="408"/>
        <end position="453"/>
    </location>
</feature>
<comment type="similarity">
    <text evidence="3">Belongs to the complex I 51 kDa subunit family.</text>
</comment>
<dbReference type="SMART" id="SM00928">
    <property type="entry name" value="NADH_4Fe-4S"/>
    <property type="match status" value="1"/>
</dbReference>
<dbReference type="SUPFAM" id="SSF140490">
    <property type="entry name" value="Nqo1C-terminal domain-like"/>
    <property type="match status" value="1"/>
</dbReference>
<evidence type="ECO:0000256" key="10">
    <source>
        <dbReference type="SAM" id="MobiDB-lite"/>
    </source>
</evidence>
<dbReference type="PANTHER" id="PTHR11780:SF10">
    <property type="entry name" value="NADH DEHYDROGENASE [UBIQUINONE] FLAVOPROTEIN 1, MITOCHONDRIAL"/>
    <property type="match status" value="1"/>
</dbReference>
<dbReference type="InterPro" id="IPR011538">
    <property type="entry name" value="Nuo51_FMN-bd"/>
</dbReference>
<dbReference type="SUPFAM" id="SSF142984">
    <property type="entry name" value="Nqo1 middle domain-like"/>
    <property type="match status" value="1"/>
</dbReference>
<keyword evidence="4" id="KW-0004">4Fe-4S</keyword>
<keyword evidence="7" id="KW-0479">Metal-binding</keyword>
<proteinExistence type="inferred from homology"/>
<keyword evidence="6" id="KW-0288">FMN</keyword>
<evidence type="ECO:0000256" key="9">
    <source>
        <dbReference type="ARBA" id="ARBA00023014"/>
    </source>
</evidence>
<dbReference type="InterPro" id="IPR054765">
    <property type="entry name" value="SLBB_dom"/>
</dbReference>
<dbReference type="Pfam" id="PF10589">
    <property type="entry name" value="NADH_4Fe-4S"/>
    <property type="match status" value="1"/>
</dbReference>
<feature type="compositionally biased region" description="Basic and acidic residues" evidence="10">
    <location>
        <begin position="26"/>
        <end position="35"/>
    </location>
</feature>
<dbReference type="GO" id="GO:0051539">
    <property type="term" value="F:4 iron, 4 sulfur cluster binding"/>
    <property type="evidence" value="ECO:0007669"/>
    <property type="project" value="UniProtKB-KW"/>
</dbReference>
<accession>A0AAU9G6P5</accession>
<comment type="cofactor">
    <cofactor evidence="1">
        <name>FMN</name>
        <dbReference type="ChEBI" id="CHEBI:58210"/>
    </cofactor>
</comment>
<dbReference type="InterPro" id="IPR037225">
    <property type="entry name" value="Nuo51_FMN-bd_sf"/>
</dbReference>
<dbReference type="Proteomes" id="UP001500889">
    <property type="component" value="Chromosome E"/>
</dbReference>
<evidence type="ECO:0000256" key="6">
    <source>
        <dbReference type="ARBA" id="ARBA00022643"/>
    </source>
</evidence>
<dbReference type="InterPro" id="IPR019575">
    <property type="entry name" value="Nuop51_4Fe4S-bd"/>
</dbReference>
<dbReference type="Gene3D" id="3.10.20.600">
    <property type="match status" value="1"/>
</dbReference>
<keyword evidence="13" id="KW-1185">Reference proteome</keyword>
<evidence type="ECO:0000259" key="11">
    <source>
        <dbReference type="SMART" id="SM00928"/>
    </source>
</evidence>
<evidence type="ECO:0000256" key="1">
    <source>
        <dbReference type="ARBA" id="ARBA00001917"/>
    </source>
</evidence>
<sequence>MFQQLIQLQQRLLAAQWKRSWSTAKQPDKQKRASEAPEAQATKAKAKDRKKSGATSEGVVAQNDPPKSCLTNKKTTFGPLHDCDRVFQNLYGCHDWRITGACKRGDWYRTADLLDKGPDWIMDQVCQSGLRGRGGGGYFSGTKWNFLRTAEANADKVLVMNCAEGEPGTCKDREILRHEPHKLIEGCLLAGFAMGCTRAIIYVRNRFYNEACNLQFALAEAYRHGLLGSSACSTGIRFDILVQRGDRYLCGEETALVKCLMGEIGRPRRRPPFLTEKGYFSHPCLVINAESVAVLPTILRRGPRWWADLGRSYNSGTKLFNISGHVNCPCTVEEEMSMPMRDLIEKHAGGVRGGWDNLLAVFPGGLSTSLINKQVAAEVLMDFECLEAAGSSLGSGALIVVNKQSDPIKVMLRSIQFYEKHTCKQCTYCRDGAIWLPELFDRFVRGEAHPHEIDWTVAIGKKIKDSNPICGLAQGQVNVACSLVDNFRPQIEDRILNCIKA</sequence>
<evidence type="ECO:0000256" key="3">
    <source>
        <dbReference type="ARBA" id="ARBA00007523"/>
    </source>
</evidence>
<evidence type="ECO:0000256" key="4">
    <source>
        <dbReference type="ARBA" id="ARBA00022485"/>
    </source>
</evidence>
<protein>
    <submittedName>
        <fullName evidence="12">NADH dehydrogenase</fullName>
    </submittedName>
</protein>
<gene>
    <name evidence="12" type="ORF">DMAD_02502</name>
</gene>
<name>A0AAU9G6P5_DROMD</name>
<dbReference type="Pfam" id="PF22461">
    <property type="entry name" value="SLBB_2"/>
    <property type="match status" value="1"/>
</dbReference>
<evidence type="ECO:0000313" key="12">
    <source>
        <dbReference type="EMBL" id="BFG03189.1"/>
    </source>
</evidence>
<keyword evidence="8" id="KW-0408">Iron</keyword>
<dbReference type="GO" id="GO:0046872">
    <property type="term" value="F:metal ion binding"/>
    <property type="evidence" value="ECO:0007669"/>
    <property type="project" value="UniProtKB-KW"/>
</dbReference>
<reference evidence="12 13" key="1">
    <citation type="submission" date="2024-02" db="EMBL/GenBank/DDBJ databases">
        <title>A chromosome-level genome assembly of Drosophila madeirensis, a fruit fly species endemic to Madeira island.</title>
        <authorList>
            <person name="Tomihara K."/>
            <person name="Llopart A."/>
            <person name="Yamamoto D."/>
        </authorList>
    </citation>
    <scope>NUCLEOTIDE SEQUENCE [LARGE SCALE GENOMIC DNA]</scope>
    <source>
        <strain evidence="12 13">RF1</strain>
    </source>
</reference>
<keyword evidence="9" id="KW-0411">Iron-sulfur</keyword>
<evidence type="ECO:0000256" key="5">
    <source>
        <dbReference type="ARBA" id="ARBA00022630"/>
    </source>
</evidence>
<dbReference type="InterPro" id="IPR050837">
    <property type="entry name" value="ComplexI_51kDa_subunit"/>
</dbReference>
<dbReference type="InterPro" id="IPR037207">
    <property type="entry name" value="Nuop51_4Fe4S-bd_sf"/>
</dbReference>
<feature type="region of interest" description="Disordered" evidence="10">
    <location>
        <begin position="19"/>
        <end position="71"/>
    </location>
</feature>
<dbReference type="Gene3D" id="3.40.50.11540">
    <property type="entry name" value="NADH-ubiquinone oxidoreductase 51kDa subunit"/>
    <property type="match status" value="1"/>
</dbReference>
<keyword evidence="5" id="KW-0285">Flavoprotein</keyword>
<dbReference type="AlphaFoldDB" id="A0AAU9G6P5"/>
<dbReference type="SUPFAM" id="SSF142019">
    <property type="entry name" value="Nqo1 FMN-binding domain-like"/>
    <property type="match status" value="1"/>
</dbReference>
<evidence type="ECO:0000256" key="7">
    <source>
        <dbReference type="ARBA" id="ARBA00022723"/>
    </source>
</evidence>